<dbReference type="PROSITE" id="PS50931">
    <property type="entry name" value="HTH_LYSR"/>
    <property type="match status" value="1"/>
</dbReference>
<protein>
    <submittedName>
        <fullName evidence="6">ArgP/LysG family DNA-binding transcriptional regulator</fullName>
    </submittedName>
</protein>
<accession>A0A853ELL8</accession>
<dbReference type="InterPro" id="IPR005119">
    <property type="entry name" value="LysR_subst-bd"/>
</dbReference>
<reference evidence="6 7" key="1">
    <citation type="submission" date="2020-07" db="EMBL/GenBank/DDBJ databases">
        <title>MOT database genomes.</title>
        <authorList>
            <person name="Joseph S."/>
            <person name="Aduse-Opoku J."/>
            <person name="Hashim A."/>
            <person name="Wade W."/>
            <person name="Curtis M."/>
        </authorList>
    </citation>
    <scope>NUCLEOTIDE SEQUENCE [LARGE SCALE GENOMIC DNA]</scope>
    <source>
        <strain evidence="6 7">WMus004</strain>
    </source>
</reference>
<keyword evidence="2" id="KW-0805">Transcription regulation</keyword>
<dbReference type="NCBIfam" id="NF002964">
    <property type="entry name" value="PRK03635.1"/>
    <property type="match status" value="1"/>
</dbReference>
<dbReference type="EMBL" id="JACBXV010000197">
    <property type="protein sequence ID" value="NYS70054.1"/>
    <property type="molecule type" value="Genomic_DNA"/>
</dbReference>
<evidence type="ECO:0000313" key="6">
    <source>
        <dbReference type="EMBL" id="NYS70054.1"/>
    </source>
</evidence>
<feature type="domain" description="HTH lysR-type" evidence="5">
    <location>
        <begin position="1"/>
        <end position="57"/>
    </location>
</feature>
<dbReference type="Proteomes" id="UP000572528">
    <property type="component" value="Unassembled WGS sequence"/>
</dbReference>
<comment type="similarity">
    <text evidence="1">Belongs to the LysR transcriptional regulatory family.</text>
</comment>
<dbReference type="Pfam" id="PF03466">
    <property type="entry name" value="LysR_substrate"/>
    <property type="match status" value="1"/>
</dbReference>
<dbReference type="Gene3D" id="1.10.10.10">
    <property type="entry name" value="Winged helix-like DNA-binding domain superfamily/Winged helix DNA-binding domain"/>
    <property type="match status" value="1"/>
</dbReference>
<dbReference type="PANTHER" id="PTHR30579:SF2">
    <property type="entry name" value="HTH-TYPE TRANSCRIPTIONAL REGULATOR ARGP"/>
    <property type="match status" value="1"/>
</dbReference>
<evidence type="ECO:0000259" key="5">
    <source>
        <dbReference type="PROSITE" id="PS50931"/>
    </source>
</evidence>
<sequence length="321" mass="33653">MHPDQMAALLAVADTGSFERAASTLAVSTSAVSQRIRALESSLGRVLIQRGSPSRVTAQGATVLRYARQQQLLAGEMSAELGLGAAAGAASGPGSRGDGPCPVPGPVEIAVAVNLDSLDTWFPTLFPEIARWLDMRLRLVADNEGRTAELLREGSVMAAVSAARGAVAGCSSQTLGRLRYLPVASPALLSSAGLSAAGAGPHEGIRDGALDRVARLPVLRFDDADDLQDLVLTSAGLPAGLPGPHVPGNEAYARALEAGMGWGLLPRALLERHPGLLPVPGLGPLDRELTWYRWRLRSALLERLTQAVHRAFAAHRETSRA</sequence>
<gene>
    <name evidence="6" type="ORF">HZZ05_11155</name>
</gene>
<dbReference type="SUPFAM" id="SSF46785">
    <property type="entry name" value="Winged helix' DNA-binding domain"/>
    <property type="match status" value="1"/>
</dbReference>
<organism evidence="6 7">
    <name type="scientific">Actinomyces bowdenii</name>
    <dbReference type="NCBI Taxonomy" id="131109"/>
    <lineage>
        <taxon>Bacteria</taxon>
        <taxon>Bacillati</taxon>
        <taxon>Actinomycetota</taxon>
        <taxon>Actinomycetes</taxon>
        <taxon>Actinomycetales</taxon>
        <taxon>Actinomycetaceae</taxon>
        <taxon>Actinomyces</taxon>
    </lineage>
</organism>
<dbReference type="InterPro" id="IPR050176">
    <property type="entry name" value="LTTR"/>
</dbReference>
<dbReference type="SUPFAM" id="SSF53850">
    <property type="entry name" value="Periplasmic binding protein-like II"/>
    <property type="match status" value="1"/>
</dbReference>
<dbReference type="AlphaFoldDB" id="A0A853ELL8"/>
<dbReference type="InterPro" id="IPR036388">
    <property type="entry name" value="WH-like_DNA-bd_sf"/>
</dbReference>
<dbReference type="Pfam" id="PF00126">
    <property type="entry name" value="HTH_1"/>
    <property type="match status" value="1"/>
</dbReference>
<proteinExistence type="inferred from homology"/>
<name>A0A853ELL8_9ACTO</name>
<dbReference type="GO" id="GO:0003677">
    <property type="term" value="F:DNA binding"/>
    <property type="evidence" value="ECO:0007669"/>
    <property type="project" value="UniProtKB-KW"/>
</dbReference>
<evidence type="ECO:0000256" key="2">
    <source>
        <dbReference type="ARBA" id="ARBA00023015"/>
    </source>
</evidence>
<dbReference type="Gene3D" id="3.40.190.290">
    <property type="match status" value="1"/>
</dbReference>
<dbReference type="InterPro" id="IPR000847">
    <property type="entry name" value="LysR_HTH_N"/>
</dbReference>
<evidence type="ECO:0000256" key="3">
    <source>
        <dbReference type="ARBA" id="ARBA00023125"/>
    </source>
</evidence>
<dbReference type="InterPro" id="IPR036390">
    <property type="entry name" value="WH_DNA-bd_sf"/>
</dbReference>
<comment type="caution">
    <text evidence="6">The sequence shown here is derived from an EMBL/GenBank/DDBJ whole genome shotgun (WGS) entry which is preliminary data.</text>
</comment>
<keyword evidence="3 6" id="KW-0238">DNA-binding</keyword>
<dbReference type="PANTHER" id="PTHR30579">
    <property type="entry name" value="TRANSCRIPTIONAL REGULATOR"/>
    <property type="match status" value="1"/>
</dbReference>
<evidence type="ECO:0000313" key="7">
    <source>
        <dbReference type="Proteomes" id="UP000572528"/>
    </source>
</evidence>
<evidence type="ECO:0000256" key="1">
    <source>
        <dbReference type="ARBA" id="ARBA00009437"/>
    </source>
</evidence>
<dbReference type="RefSeq" id="WP_179901303.1">
    <property type="nucleotide sequence ID" value="NZ_JACBXV010000197.1"/>
</dbReference>
<dbReference type="GO" id="GO:0003700">
    <property type="term" value="F:DNA-binding transcription factor activity"/>
    <property type="evidence" value="ECO:0007669"/>
    <property type="project" value="InterPro"/>
</dbReference>
<evidence type="ECO:0000256" key="4">
    <source>
        <dbReference type="ARBA" id="ARBA00023163"/>
    </source>
</evidence>
<keyword evidence="4" id="KW-0804">Transcription</keyword>